<dbReference type="EMBL" id="AMZH03000553">
    <property type="protein sequence ID" value="RRT83142.1"/>
    <property type="molecule type" value="Genomic_DNA"/>
</dbReference>
<proteinExistence type="predicted"/>
<sequence length="113" mass="12738">MVLSFGRLGMTTDTPSSAYKPLHEYRILRVSNSPHLCELCITISVIVQHIPLCTVSSFTKRPACLEHRQVWLLMSSHNSNSAIPTFVRYAFFLACLSSWCLPLVPRVGHSSEF</sequence>
<gene>
    <name evidence="1" type="ORF">B296_00008857</name>
</gene>
<evidence type="ECO:0000313" key="2">
    <source>
        <dbReference type="Proteomes" id="UP000287651"/>
    </source>
</evidence>
<dbReference type="Proteomes" id="UP000287651">
    <property type="component" value="Unassembled WGS sequence"/>
</dbReference>
<reference evidence="1 2" key="1">
    <citation type="journal article" date="2014" name="Agronomy (Basel)">
        <title>A Draft Genome Sequence for Ensete ventricosum, the Drought-Tolerant Tree Against Hunger.</title>
        <authorList>
            <person name="Harrison J."/>
            <person name="Moore K.A."/>
            <person name="Paszkiewicz K."/>
            <person name="Jones T."/>
            <person name="Grant M."/>
            <person name="Ambacheew D."/>
            <person name="Muzemil S."/>
            <person name="Studholme D.J."/>
        </authorList>
    </citation>
    <scope>NUCLEOTIDE SEQUENCE [LARGE SCALE GENOMIC DNA]</scope>
</reference>
<name>A0A427B3U3_ENSVE</name>
<organism evidence="1 2">
    <name type="scientific">Ensete ventricosum</name>
    <name type="common">Abyssinian banana</name>
    <name type="synonym">Musa ensete</name>
    <dbReference type="NCBI Taxonomy" id="4639"/>
    <lineage>
        <taxon>Eukaryota</taxon>
        <taxon>Viridiplantae</taxon>
        <taxon>Streptophyta</taxon>
        <taxon>Embryophyta</taxon>
        <taxon>Tracheophyta</taxon>
        <taxon>Spermatophyta</taxon>
        <taxon>Magnoliopsida</taxon>
        <taxon>Liliopsida</taxon>
        <taxon>Zingiberales</taxon>
        <taxon>Musaceae</taxon>
        <taxon>Ensete</taxon>
    </lineage>
</organism>
<comment type="caution">
    <text evidence="1">The sequence shown here is derived from an EMBL/GenBank/DDBJ whole genome shotgun (WGS) entry which is preliminary data.</text>
</comment>
<evidence type="ECO:0000313" key="1">
    <source>
        <dbReference type="EMBL" id="RRT83142.1"/>
    </source>
</evidence>
<protein>
    <submittedName>
        <fullName evidence="1">Uncharacterized protein</fullName>
    </submittedName>
</protein>
<dbReference type="AlphaFoldDB" id="A0A427B3U3"/>
<accession>A0A427B3U3</accession>